<organism evidence="3 4">
    <name type="scientific">Rotaria sordida</name>
    <dbReference type="NCBI Taxonomy" id="392033"/>
    <lineage>
        <taxon>Eukaryota</taxon>
        <taxon>Metazoa</taxon>
        <taxon>Spiralia</taxon>
        <taxon>Gnathifera</taxon>
        <taxon>Rotifera</taxon>
        <taxon>Eurotatoria</taxon>
        <taxon>Bdelloidea</taxon>
        <taxon>Philodinida</taxon>
        <taxon>Philodinidae</taxon>
        <taxon>Rotaria</taxon>
    </lineage>
</organism>
<evidence type="ECO:0000313" key="3">
    <source>
        <dbReference type="EMBL" id="CAF1350090.1"/>
    </source>
</evidence>
<proteinExistence type="predicted"/>
<evidence type="ECO:0000256" key="1">
    <source>
        <dbReference type="SAM" id="Coils"/>
    </source>
</evidence>
<keyword evidence="1" id="KW-0175">Coiled coil</keyword>
<feature type="coiled-coil region" evidence="1">
    <location>
        <begin position="214"/>
        <end position="241"/>
    </location>
</feature>
<evidence type="ECO:0000313" key="4">
    <source>
        <dbReference type="Proteomes" id="UP000663870"/>
    </source>
</evidence>
<keyword evidence="4" id="KW-1185">Reference proteome</keyword>
<reference evidence="3" key="1">
    <citation type="submission" date="2021-02" db="EMBL/GenBank/DDBJ databases">
        <authorList>
            <person name="Nowell W R."/>
        </authorList>
    </citation>
    <scope>NUCLEOTIDE SEQUENCE</scope>
</reference>
<dbReference type="AlphaFoldDB" id="A0A815HCU2"/>
<accession>A0A815HCU2</accession>
<protein>
    <submittedName>
        <fullName evidence="3">Uncharacterized protein</fullName>
    </submittedName>
</protein>
<sequence>MFLTCQTNRTFSENYSIYTKDLFNRFQKYLHPNYEHLWTKNHQDMLISIKPQQIEFDILSFGFQHSSEEHTLIESSNLEAIFASSSYSYLKLLNANTVIFAEFFCLIPDFHNDNPLICDKKNISSNLINTKRKKSSFKLFQKLLWLERVEHIPNDIQLIEAIKTKLHELKQIIIENNENEEECHHSKLLNDNSSSNSDAEQIPIALTLTHEVPLENLSNTLHQSDNENEEEQARQVLLEQNNSSEHEDDDTILL</sequence>
<name>A0A815HCU2_9BILA</name>
<comment type="caution">
    <text evidence="3">The sequence shown here is derived from an EMBL/GenBank/DDBJ whole genome shotgun (WGS) entry which is preliminary data.</text>
</comment>
<dbReference type="Proteomes" id="UP000663854">
    <property type="component" value="Unassembled WGS sequence"/>
</dbReference>
<dbReference type="Proteomes" id="UP000663870">
    <property type="component" value="Unassembled WGS sequence"/>
</dbReference>
<dbReference type="EMBL" id="CAJNOL010001391">
    <property type="protein sequence ID" value="CAF1350090.1"/>
    <property type="molecule type" value="Genomic_DNA"/>
</dbReference>
<dbReference type="EMBL" id="CAJNOH010000805">
    <property type="protein sequence ID" value="CAF1127296.1"/>
    <property type="molecule type" value="Genomic_DNA"/>
</dbReference>
<gene>
    <name evidence="3" type="ORF">JXQ802_LOCUS32043</name>
    <name evidence="2" type="ORF">PYM288_LOCUS21022</name>
</gene>
<evidence type="ECO:0000313" key="2">
    <source>
        <dbReference type="EMBL" id="CAF1127296.1"/>
    </source>
</evidence>